<evidence type="ECO:0000256" key="3">
    <source>
        <dbReference type="PIRSR" id="PIRSR601952-2"/>
    </source>
</evidence>
<evidence type="ECO:0000256" key="1">
    <source>
        <dbReference type="ARBA" id="ARBA00012647"/>
    </source>
</evidence>
<dbReference type="RefSeq" id="XP_024585681.1">
    <property type="nucleotide sequence ID" value="XM_024720487.1"/>
</dbReference>
<dbReference type="PANTHER" id="PTHR11596">
    <property type="entry name" value="ALKALINE PHOSPHATASE"/>
    <property type="match status" value="1"/>
</dbReference>
<dbReference type="InterPro" id="IPR017850">
    <property type="entry name" value="Alkaline_phosphatase_core_sf"/>
</dbReference>
<evidence type="ECO:0000313" key="5">
    <source>
        <dbReference type="Proteomes" id="UP000054928"/>
    </source>
</evidence>
<proteinExistence type="predicted"/>
<reference evidence="5" key="1">
    <citation type="submission" date="2014-09" db="EMBL/GenBank/DDBJ databases">
        <authorList>
            <person name="Sharma Rahul"/>
            <person name="Thines Marco"/>
        </authorList>
    </citation>
    <scope>NUCLEOTIDE SEQUENCE [LARGE SCALE GENOMIC DNA]</scope>
</reference>
<dbReference type="SUPFAM" id="SSF53649">
    <property type="entry name" value="Alkaline phosphatase-like"/>
    <property type="match status" value="1"/>
</dbReference>
<dbReference type="AlphaFoldDB" id="A0A0P1B4R5"/>
<evidence type="ECO:0000313" key="4">
    <source>
        <dbReference type="EMBL" id="CEG49312.1"/>
    </source>
</evidence>
<dbReference type="GO" id="GO:0046872">
    <property type="term" value="F:metal ion binding"/>
    <property type="evidence" value="ECO:0007669"/>
    <property type="project" value="UniProtKB-KW"/>
</dbReference>
<keyword evidence="2" id="KW-0597">Phosphoprotein</keyword>
<dbReference type="Pfam" id="PF00245">
    <property type="entry name" value="Alk_phosphatase"/>
    <property type="match status" value="1"/>
</dbReference>
<feature type="binding site" evidence="3">
    <location>
        <position position="58"/>
    </location>
    <ligand>
        <name>Zn(2+)</name>
        <dbReference type="ChEBI" id="CHEBI:29105"/>
        <label>2</label>
    </ligand>
</feature>
<dbReference type="STRING" id="4781.A0A0P1B4R5"/>
<comment type="cofactor">
    <cofactor evidence="3">
        <name>Zn(2+)</name>
        <dbReference type="ChEBI" id="CHEBI:29105"/>
    </cofactor>
    <text evidence="3">Binds 2 Zn(2+) ions.</text>
</comment>
<dbReference type="PANTHER" id="PTHR11596:SF5">
    <property type="entry name" value="ALKALINE PHOSPHATASE"/>
    <property type="match status" value="1"/>
</dbReference>
<feature type="binding site" evidence="3">
    <location>
        <position position="49"/>
    </location>
    <ligand>
        <name>Mg(2+)</name>
        <dbReference type="ChEBI" id="CHEBI:18420"/>
    </ligand>
</feature>
<feature type="binding site" evidence="3">
    <location>
        <position position="54"/>
    </location>
    <ligand>
        <name>Zn(2+)</name>
        <dbReference type="ChEBI" id="CHEBI:29105"/>
        <label>2</label>
    </ligand>
</feature>
<dbReference type="Proteomes" id="UP000054928">
    <property type="component" value="Unassembled WGS sequence"/>
</dbReference>
<dbReference type="EC" id="3.1.3.1" evidence="1"/>
<keyword evidence="3" id="KW-0479">Metal-binding</keyword>
<dbReference type="OrthoDB" id="7392499at2759"/>
<keyword evidence="3" id="KW-0460">Magnesium</keyword>
<dbReference type="GO" id="GO:0004035">
    <property type="term" value="F:alkaline phosphatase activity"/>
    <property type="evidence" value="ECO:0007669"/>
    <property type="project" value="UniProtKB-EC"/>
</dbReference>
<name>A0A0P1B4R5_PLAHL</name>
<evidence type="ECO:0000256" key="2">
    <source>
        <dbReference type="ARBA" id="ARBA00022553"/>
    </source>
</evidence>
<organism evidence="4 5">
    <name type="scientific">Plasmopara halstedii</name>
    <name type="common">Downy mildew of sunflower</name>
    <dbReference type="NCBI Taxonomy" id="4781"/>
    <lineage>
        <taxon>Eukaryota</taxon>
        <taxon>Sar</taxon>
        <taxon>Stramenopiles</taxon>
        <taxon>Oomycota</taxon>
        <taxon>Peronosporomycetes</taxon>
        <taxon>Peronosporales</taxon>
        <taxon>Peronosporaceae</taxon>
        <taxon>Plasmopara</taxon>
    </lineage>
</organism>
<protein>
    <recommendedName>
        <fullName evidence="1">alkaline phosphatase</fullName>
        <ecNumber evidence="1">3.1.3.1</ecNumber>
    </recommendedName>
</protein>
<dbReference type="GeneID" id="36402137"/>
<dbReference type="EMBL" id="CCYD01003042">
    <property type="protein sequence ID" value="CEG49312.1"/>
    <property type="molecule type" value="Genomic_DNA"/>
</dbReference>
<keyword evidence="3" id="KW-0862">Zinc</keyword>
<dbReference type="InterPro" id="IPR001952">
    <property type="entry name" value="Alkaline_phosphatase"/>
</dbReference>
<sequence>MYEVDRLRELSTNNSTARNPRLPEMFDIVRSLLRQNKQAKKNGYFILIEGSRVDHAGHSNDPGSMAKETIAFDEAVAVWISQRAAVNWTTMGHVGTDVNLYCKEPPTFERMCKGIHEITYVNKIIAVYLGLLHQQELETLKHRNIAVLDNPIAFIDWRSW</sequence>
<accession>A0A0P1B4R5</accession>
<dbReference type="Gene3D" id="3.40.720.10">
    <property type="entry name" value="Alkaline Phosphatase, subunit A"/>
    <property type="match status" value="1"/>
</dbReference>
<keyword evidence="5" id="KW-1185">Reference proteome</keyword>
<comment type="cofactor">
    <cofactor evidence="3">
        <name>Mg(2+)</name>
        <dbReference type="ChEBI" id="CHEBI:18420"/>
    </cofactor>
    <text evidence="3">Binds 1 Mg(2+) ion.</text>
</comment>